<feature type="transmembrane region" description="Helical" evidence="7">
    <location>
        <begin position="25"/>
        <end position="43"/>
    </location>
</feature>
<dbReference type="GO" id="GO:0030007">
    <property type="term" value="P:intracellular potassium ion homeostasis"/>
    <property type="evidence" value="ECO:0007669"/>
    <property type="project" value="UniProtKB-UniRule"/>
</dbReference>
<evidence type="ECO:0000256" key="7">
    <source>
        <dbReference type="PIRNR" id="PIRNR002450"/>
    </source>
</evidence>
<protein>
    <recommendedName>
        <fullName evidence="7">Potassium transport protein</fullName>
    </recommendedName>
</protein>
<accession>A0AAD4Q1E5</accession>
<dbReference type="AlphaFoldDB" id="A0AAD4Q1E5"/>
<dbReference type="PANTHER" id="PTHR31064">
    <property type="entry name" value="POTASSIUM TRANSPORT PROTEIN DDB_G0292412-RELATED"/>
    <property type="match status" value="1"/>
</dbReference>
<feature type="transmembrane region" description="Helical" evidence="7">
    <location>
        <begin position="286"/>
        <end position="314"/>
    </location>
</feature>
<dbReference type="RefSeq" id="XP_046073103.1">
    <property type="nucleotide sequence ID" value="XM_046215893.1"/>
</dbReference>
<keyword evidence="6 7" id="KW-0472">Membrane</keyword>
<dbReference type="InterPro" id="IPR003445">
    <property type="entry name" value="Cat_transpt"/>
</dbReference>
<keyword evidence="7" id="KW-0633">Potassium transport</keyword>
<proteinExistence type="inferred from homology"/>
<keyword evidence="2 7" id="KW-0813">Transport</keyword>
<feature type="region of interest" description="Disordered" evidence="8">
    <location>
        <begin position="148"/>
        <end position="173"/>
    </location>
</feature>
<dbReference type="InterPro" id="IPR051143">
    <property type="entry name" value="TrkH_K-transport"/>
</dbReference>
<feature type="transmembrane region" description="Helical" evidence="7">
    <location>
        <begin position="425"/>
        <end position="448"/>
    </location>
</feature>
<comment type="caution">
    <text evidence="9">The sequence shown here is derived from an EMBL/GenBank/DDBJ whole genome shotgun (WGS) entry which is preliminary data.</text>
</comment>
<feature type="transmembrane region" description="Helical" evidence="7">
    <location>
        <begin position="360"/>
        <end position="387"/>
    </location>
</feature>
<comment type="similarity">
    <text evidence="7">Belongs to the TrkH potassium transport family.</text>
</comment>
<keyword evidence="4 7" id="KW-1133">Transmembrane helix</keyword>
<evidence type="ECO:0000256" key="4">
    <source>
        <dbReference type="ARBA" id="ARBA00022989"/>
    </source>
</evidence>
<evidence type="ECO:0000256" key="2">
    <source>
        <dbReference type="ARBA" id="ARBA00022448"/>
    </source>
</evidence>
<name>A0AAD4Q1E5_9EURO</name>
<evidence type="ECO:0000256" key="8">
    <source>
        <dbReference type="SAM" id="MobiDB-lite"/>
    </source>
</evidence>
<evidence type="ECO:0000313" key="10">
    <source>
        <dbReference type="Proteomes" id="UP001201262"/>
    </source>
</evidence>
<gene>
    <name evidence="9" type="ORF">BGW36DRAFT_376530</name>
</gene>
<sequence length="710" mass="80190">MMASQKTVIRRVGGLLPPLNFLTLHYAYFILIALLWSVIFWASSEPARSVTYTDSLFLCVSAMTGAGLNTVNISVLNTFQQSVLFGLILLGHPILISSTVLFVRKRAFETKFRGIAEEHARRISSIQKAIHLPLIGKKKHKAAGVDVHPDRQNVQVHQGVRNPEETADPQISAENRSVASEIASQDIDAIRWVDDDQITISPSVRERNRHRIFPMAGVGARPDAKYPRDAVLNLVLDDVRRPSIIGDAIRGTRKYFLSRGFISRNSQFYGLTPAERDRLGGVEYKAISFLSIVVPLYFVLFNIFGLVGIGAWIAVNKPDVARVNGLDPFWTGAFFAVSAFGNNGMSLLDVNMTALQTSVYVLLTMAFLILAGNTLYPCFLRLNIWAIRRILPRTRWFDDWRNVLDFILDHPRRVYTHLFPRRHTWYLLCTVILLNGIDWAGFELLSIGNNDIQSLGPYRIIDGLFQAFAVRSGGFYVVTIADLHQGLLVLYVLMMYVSAFPVLLTIRNTNVYEERSLGIYATDNLAEDQRHHASLGNVYSHIKSFISSFNTRERYEGQRDNYADENDTSRSYFIRQQLRSQLSHDIWWICLAVLFITIAEGPSYSQDPVTFSTFNIIFEVVSAYGCVGITVGLPDQNYSFSGAWHVISKLILVAVMLRGRHRGLPVAIDKAVMLPDESLAWAEEEDAATRLERSRTFNLVHDSKKNVDMV</sequence>
<dbReference type="PIRSF" id="PIRSF002450">
    <property type="entry name" value="K+_transpter_TRK"/>
    <property type="match status" value="1"/>
</dbReference>
<dbReference type="InterPro" id="IPR015958">
    <property type="entry name" value="Trk1_fungi"/>
</dbReference>
<evidence type="ECO:0000256" key="6">
    <source>
        <dbReference type="ARBA" id="ARBA00023136"/>
    </source>
</evidence>
<evidence type="ECO:0000313" key="9">
    <source>
        <dbReference type="EMBL" id="KAH8698639.1"/>
    </source>
</evidence>
<dbReference type="Pfam" id="PF02386">
    <property type="entry name" value="TrkH"/>
    <property type="match status" value="1"/>
</dbReference>
<keyword evidence="10" id="KW-1185">Reference proteome</keyword>
<keyword evidence="3 7" id="KW-0812">Transmembrane</keyword>
<dbReference type="Proteomes" id="UP001201262">
    <property type="component" value="Unassembled WGS sequence"/>
</dbReference>
<reference evidence="9" key="1">
    <citation type="submission" date="2021-12" db="EMBL/GenBank/DDBJ databases">
        <title>Convergent genome expansion in fungi linked to evolution of root-endophyte symbiosis.</title>
        <authorList>
            <consortium name="DOE Joint Genome Institute"/>
            <person name="Ke Y.-H."/>
            <person name="Bonito G."/>
            <person name="Liao H.-L."/>
            <person name="Looney B."/>
            <person name="Rojas-Flechas A."/>
            <person name="Nash J."/>
            <person name="Hameed K."/>
            <person name="Schadt C."/>
            <person name="Martin F."/>
            <person name="Crous P.W."/>
            <person name="Miettinen O."/>
            <person name="Magnuson J.K."/>
            <person name="Labbe J."/>
            <person name="Jacobson D."/>
            <person name="Doktycz M.J."/>
            <person name="Veneault-Fourrey C."/>
            <person name="Kuo A."/>
            <person name="Mondo S."/>
            <person name="Calhoun S."/>
            <person name="Riley R."/>
            <person name="Ohm R."/>
            <person name="LaButti K."/>
            <person name="Andreopoulos B."/>
            <person name="Pangilinan J."/>
            <person name="Nolan M."/>
            <person name="Tritt A."/>
            <person name="Clum A."/>
            <person name="Lipzen A."/>
            <person name="Daum C."/>
            <person name="Barry K."/>
            <person name="Grigoriev I.V."/>
            <person name="Vilgalys R."/>
        </authorList>
    </citation>
    <scope>NUCLEOTIDE SEQUENCE</scope>
    <source>
        <strain evidence="9">PMI_201</strain>
    </source>
</reference>
<feature type="transmembrane region" description="Helical" evidence="7">
    <location>
        <begin position="487"/>
        <end position="506"/>
    </location>
</feature>
<keyword evidence="7" id="KW-0630">Potassium</keyword>
<keyword evidence="5 7" id="KW-0406">Ion transport</keyword>
<dbReference type="GeneID" id="70246180"/>
<organism evidence="9 10">
    <name type="scientific">Talaromyces proteolyticus</name>
    <dbReference type="NCBI Taxonomy" id="1131652"/>
    <lineage>
        <taxon>Eukaryota</taxon>
        <taxon>Fungi</taxon>
        <taxon>Dikarya</taxon>
        <taxon>Ascomycota</taxon>
        <taxon>Pezizomycotina</taxon>
        <taxon>Eurotiomycetes</taxon>
        <taxon>Eurotiomycetidae</taxon>
        <taxon>Eurotiales</taxon>
        <taxon>Trichocomaceae</taxon>
        <taxon>Talaromyces</taxon>
        <taxon>Talaromyces sect. Bacilispori</taxon>
    </lineage>
</organism>
<comment type="subcellular location">
    <subcellularLocation>
        <location evidence="1">Membrane</location>
        <topology evidence="1">Multi-pass membrane protein</topology>
    </subcellularLocation>
</comment>
<dbReference type="EMBL" id="JAJTJA010000005">
    <property type="protein sequence ID" value="KAH8698639.1"/>
    <property type="molecule type" value="Genomic_DNA"/>
</dbReference>
<evidence type="ECO:0000256" key="1">
    <source>
        <dbReference type="ARBA" id="ARBA00004141"/>
    </source>
</evidence>
<evidence type="ECO:0000256" key="5">
    <source>
        <dbReference type="ARBA" id="ARBA00023065"/>
    </source>
</evidence>
<dbReference type="PANTHER" id="PTHR31064:SF37">
    <property type="entry name" value="TRANSPORTER, PUTATIVE (EUROFUNG)-RELATED"/>
    <property type="match status" value="1"/>
</dbReference>
<dbReference type="GO" id="GO:0005886">
    <property type="term" value="C:plasma membrane"/>
    <property type="evidence" value="ECO:0007669"/>
    <property type="project" value="InterPro"/>
</dbReference>
<feature type="transmembrane region" description="Helical" evidence="7">
    <location>
        <begin position="82"/>
        <end position="103"/>
    </location>
</feature>
<dbReference type="GO" id="GO:1990573">
    <property type="term" value="P:potassium ion import across plasma membrane"/>
    <property type="evidence" value="ECO:0007669"/>
    <property type="project" value="TreeGrafter"/>
</dbReference>
<dbReference type="GO" id="GO:0140107">
    <property type="term" value="F:high-affinity potassium ion transmembrane transporter activity"/>
    <property type="evidence" value="ECO:0007669"/>
    <property type="project" value="TreeGrafter"/>
</dbReference>
<evidence type="ECO:0000256" key="3">
    <source>
        <dbReference type="ARBA" id="ARBA00022692"/>
    </source>
</evidence>
<feature type="transmembrane region" description="Helical" evidence="7">
    <location>
        <begin position="586"/>
        <end position="604"/>
    </location>
</feature>